<dbReference type="GO" id="GO:0016787">
    <property type="term" value="F:hydrolase activity"/>
    <property type="evidence" value="ECO:0007669"/>
    <property type="project" value="UniProtKB-KW"/>
</dbReference>
<reference evidence="4 5" key="1">
    <citation type="submission" date="2018-06" db="EMBL/GenBank/DDBJ databases">
        <authorList>
            <consortium name="Pathogen Informatics"/>
            <person name="Doyle S."/>
        </authorList>
    </citation>
    <scope>NUCLEOTIDE SEQUENCE [LARGE SCALE GENOMIC DNA]</scope>
    <source>
        <strain evidence="4 5">NCTC8129</strain>
    </source>
</reference>
<evidence type="ECO:0000313" key="4">
    <source>
        <dbReference type="EMBL" id="STP30228.1"/>
    </source>
</evidence>
<dbReference type="Gene3D" id="3.40.50.300">
    <property type="entry name" value="P-loop containing nucleotide triphosphate hydrolases"/>
    <property type="match status" value="1"/>
</dbReference>
<keyword evidence="1" id="KW-0813">Transport</keyword>
<keyword evidence="4" id="KW-0378">Hydrolase</keyword>
<dbReference type="PANTHER" id="PTHR42939:SF1">
    <property type="entry name" value="ABC TRANSPORTER ATP-BINDING PROTEIN ALBC-RELATED"/>
    <property type="match status" value="1"/>
</dbReference>
<dbReference type="RefSeq" id="WP_258863880.1">
    <property type="nucleotide sequence ID" value="NZ_UGIF01000002.1"/>
</dbReference>
<evidence type="ECO:0000256" key="2">
    <source>
        <dbReference type="ARBA" id="ARBA00022741"/>
    </source>
</evidence>
<evidence type="ECO:0000256" key="1">
    <source>
        <dbReference type="ARBA" id="ARBA00022448"/>
    </source>
</evidence>
<sequence length="194" mass="22464">MYQKMWSETSLDPQLIIEKLHMSGYVKKKVAQYSLGMRQRLCFAMQLVANTRYMLMDEVMNGLDPTNVELISQMLLEKRREGKTILLASHLLENLEKYSDTILFLRDGGFIYRQEKETVQEQVLLFPKLTPGLQLWQKETQLDLILIPNGKVYLPLTKQSATITVLLDSLLAQGITDFSLGHLPLADRYSLYYE</sequence>
<dbReference type="SUPFAM" id="SSF52540">
    <property type="entry name" value="P-loop containing nucleoside triphosphate hydrolases"/>
    <property type="match status" value="1"/>
</dbReference>
<gene>
    <name evidence="4" type="ORF">NCTC8129_02468</name>
</gene>
<protein>
    <submittedName>
        <fullName evidence="4">ABC transporter ATP-binding protein</fullName>
        <ecNumber evidence="4">3.6.3.-</ecNumber>
    </submittedName>
</protein>
<name>A0A377KM19_9ENTE</name>
<evidence type="ECO:0000313" key="5">
    <source>
        <dbReference type="Proteomes" id="UP000254070"/>
    </source>
</evidence>
<dbReference type="EMBL" id="UGIF01000002">
    <property type="protein sequence ID" value="STP30228.1"/>
    <property type="molecule type" value="Genomic_DNA"/>
</dbReference>
<keyword evidence="2" id="KW-0547">Nucleotide-binding</keyword>
<dbReference type="InterPro" id="IPR027417">
    <property type="entry name" value="P-loop_NTPase"/>
</dbReference>
<proteinExistence type="predicted"/>
<accession>A0A377KM19</accession>
<organism evidence="4 5">
    <name type="scientific">Enterococcus durans</name>
    <dbReference type="NCBI Taxonomy" id="53345"/>
    <lineage>
        <taxon>Bacteria</taxon>
        <taxon>Bacillati</taxon>
        <taxon>Bacillota</taxon>
        <taxon>Bacilli</taxon>
        <taxon>Lactobacillales</taxon>
        <taxon>Enterococcaceae</taxon>
        <taxon>Enterococcus</taxon>
    </lineage>
</organism>
<dbReference type="GO" id="GO:0005524">
    <property type="term" value="F:ATP binding"/>
    <property type="evidence" value="ECO:0007669"/>
    <property type="project" value="UniProtKB-KW"/>
</dbReference>
<dbReference type="Proteomes" id="UP000254070">
    <property type="component" value="Unassembled WGS sequence"/>
</dbReference>
<keyword evidence="3 4" id="KW-0067">ATP-binding</keyword>
<dbReference type="AlphaFoldDB" id="A0A377KM19"/>
<evidence type="ECO:0000256" key="3">
    <source>
        <dbReference type="ARBA" id="ARBA00022840"/>
    </source>
</evidence>
<dbReference type="PANTHER" id="PTHR42939">
    <property type="entry name" value="ABC TRANSPORTER ATP-BINDING PROTEIN ALBC-RELATED"/>
    <property type="match status" value="1"/>
</dbReference>
<dbReference type="InterPro" id="IPR051782">
    <property type="entry name" value="ABC_Transporter_VariousFunc"/>
</dbReference>
<dbReference type="EC" id="3.6.3.-" evidence="4"/>